<dbReference type="PRINTS" id="PR00132">
    <property type="entry name" value="GLHYDRLASE2"/>
</dbReference>
<evidence type="ECO:0000313" key="7">
    <source>
        <dbReference type="EMBL" id="PTM57844.1"/>
    </source>
</evidence>
<keyword evidence="3" id="KW-0326">Glycosidase</keyword>
<evidence type="ECO:0000256" key="1">
    <source>
        <dbReference type="ARBA" id="ARBA00007401"/>
    </source>
</evidence>
<reference evidence="7 8" key="1">
    <citation type="submission" date="2018-04" db="EMBL/GenBank/DDBJ databases">
        <title>Genomic Encyclopedia of Archaeal and Bacterial Type Strains, Phase II (KMG-II): from individual species to whole genera.</title>
        <authorList>
            <person name="Goeker M."/>
        </authorList>
    </citation>
    <scope>NUCLEOTIDE SEQUENCE [LARGE SCALE GENOMIC DNA]</scope>
    <source>
        <strain evidence="7 8">DSM 45169</strain>
    </source>
</reference>
<feature type="domain" description="Glycoside hydrolase family 2 immunoglobulin-like beta-sandwich" evidence="4">
    <location>
        <begin position="182"/>
        <end position="285"/>
    </location>
</feature>
<evidence type="ECO:0000313" key="8">
    <source>
        <dbReference type="Proteomes" id="UP000241639"/>
    </source>
</evidence>
<dbReference type="InterPro" id="IPR051913">
    <property type="entry name" value="GH2_Domain-Containing"/>
</dbReference>
<evidence type="ECO:0000256" key="2">
    <source>
        <dbReference type="ARBA" id="ARBA00022801"/>
    </source>
</evidence>
<dbReference type="InterPro" id="IPR006102">
    <property type="entry name" value="Ig-like_GH2"/>
</dbReference>
<evidence type="ECO:0000256" key="3">
    <source>
        <dbReference type="ARBA" id="ARBA00023295"/>
    </source>
</evidence>
<dbReference type="EMBL" id="PZZP01000001">
    <property type="protein sequence ID" value="PTM57844.1"/>
    <property type="molecule type" value="Genomic_DNA"/>
</dbReference>
<organism evidence="7 8">
    <name type="scientific">Desmospora activa DSM 45169</name>
    <dbReference type="NCBI Taxonomy" id="1121389"/>
    <lineage>
        <taxon>Bacteria</taxon>
        <taxon>Bacillati</taxon>
        <taxon>Bacillota</taxon>
        <taxon>Bacilli</taxon>
        <taxon>Bacillales</taxon>
        <taxon>Thermoactinomycetaceae</taxon>
        <taxon>Desmospora</taxon>
    </lineage>
</organism>
<dbReference type="SUPFAM" id="SSF51445">
    <property type="entry name" value="(Trans)glycosidases"/>
    <property type="match status" value="1"/>
</dbReference>
<dbReference type="InterPro" id="IPR036156">
    <property type="entry name" value="Beta-gal/glucu_dom_sf"/>
</dbReference>
<dbReference type="InterPro" id="IPR006101">
    <property type="entry name" value="Glyco_hydro_2"/>
</dbReference>
<evidence type="ECO:0000259" key="6">
    <source>
        <dbReference type="Pfam" id="PF02837"/>
    </source>
</evidence>
<dbReference type="AlphaFoldDB" id="A0A2T4Z7I0"/>
<dbReference type="Proteomes" id="UP000241639">
    <property type="component" value="Unassembled WGS sequence"/>
</dbReference>
<dbReference type="PANTHER" id="PTHR42732">
    <property type="entry name" value="BETA-GALACTOSIDASE"/>
    <property type="match status" value="1"/>
</dbReference>
<dbReference type="InterPro" id="IPR006104">
    <property type="entry name" value="Glyco_hydro_2_N"/>
</dbReference>
<keyword evidence="2 7" id="KW-0378">Hydrolase</keyword>
<proteinExistence type="inferred from homology"/>
<evidence type="ECO:0000259" key="4">
    <source>
        <dbReference type="Pfam" id="PF00703"/>
    </source>
</evidence>
<dbReference type="InterPro" id="IPR017853">
    <property type="entry name" value="GH"/>
</dbReference>
<dbReference type="GO" id="GO:0004553">
    <property type="term" value="F:hydrolase activity, hydrolyzing O-glycosyl compounds"/>
    <property type="evidence" value="ECO:0007669"/>
    <property type="project" value="InterPro"/>
</dbReference>
<protein>
    <submittedName>
        <fullName evidence="7">Glycosyl hydrolase family 2</fullName>
    </submittedName>
</protein>
<comment type="similarity">
    <text evidence="1">Belongs to the glycosyl hydrolase 2 family.</text>
</comment>
<dbReference type="SUPFAM" id="SSF49303">
    <property type="entry name" value="beta-Galactosidase/glucuronidase domain"/>
    <property type="match status" value="1"/>
</dbReference>
<sequence>MSKLPRPDYPRPQFQRNEWINLNGIWQFEFDDHDVGIKEEWFHGKDFSRGIRVPFAYQSQLSGIGEVEFHDIVWYKRTFHIPSQMNDQLIFLHFGAVDYRAWVWINGQQVCFHEGGHVPFHAEITPFLREGENEVVVRAEDPSDALDQPRGKQYWKEESESIFYTRTTGIWQTVWLEAVSPTHLERVWMTPDIDRDEIVIEYQVRNPLPDDQLEIAITFDGNPVATELIQLHHQRSQRAIRLNDFHVHHEGRIWSPEHPHLYDVTFTLRRNGVNLDQVKSYFGMRKISIEQGRICLNNRPYYMKLVLDQGYFPDGLLTPPSDEAIRRDVQLTKEMGFNGVRKHQKVEDPRYLYWADRLGLLVWGEMANSYTYSTDGVRRMTQEWQQAVERDYNHPSVVVWVPINESWGVPHLLTDSQQQAHLRAMVHLTKSLDATRLVVSNDGWEHADSDLLTVHDYHPYKHVLKERYAAYNHLTSSLPAQRPLYIPGHTYQGEPIMVTEFGGIAYKKSDWEGWGYSGATDDQDFAERYEAVVSALLESPLVQGFCYTQLTDVEQEINGLLTYDRQPKINLDVIRKINVGKAWDHEKIEADVGVR</sequence>
<feature type="domain" description="Glycosyl hydrolases family 2 sugar binding" evidence="6">
    <location>
        <begin position="21"/>
        <end position="139"/>
    </location>
</feature>
<dbReference type="InterPro" id="IPR008979">
    <property type="entry name" value="Galactose-bd-like_sf"/>
</dbReference>
<keyword evidence="8" id="KW-1185">Reference proteome</keyword>
<dbReference type="Gene3D" id="2.60.40.10">
    <property type="entry name" value="Immunoglobulins"/>
    <property type="match status" value="1"/>
</dbReference>
<accession>A0A2T4Z7I0</accession>
<comment type="caution">
    <text evidence="7">The sequence shown here is derived from an EMBL/GenBank/DDBJ whole genome shotgun (WGS) entry which is preliminary data.</text>
</comment>
<dbReference type="Gene3D" id="3.20.20.80">
    <property type="entry name" value="Glycosidases"/>
    <property type="match status" value="1"/>
</dbReference>
<feature type="domain" description="Glycoside hydrolase family 2 catalytic" evidence="5">
    <location>
        <begin position="322"/>
        <end position="576"/>
    </location>
</feature>
<dbReference type="SUPFAM" id="SSF49785">
    <property type="entry name" value="Galactose-binding domain-like"/>
    <property type="match status" value="1"/>
</dbReference>
<dbReference type="Pfam" id="PF00703">
    <property type="entry name" value="Glyco_hydro_2"/>
    <property type="match status" value="1"/>
</dbReference>
<evidence type="ECO:0000259" key="5">
    <source>
        <dbReference type="Pfam" id="PF02836"/>
    </source>
</evidence>
<dbReference type="OrthoDB" id="9762066at2"/>
<dbReference type="Pfam" id="PF02836">
    <property type="entry name" value="Glyco_hydro_2_C"/>
    <property type="match status" value="1"/>
</dbReference>
<dbReference type="RefSeq" id="WP_107724713.1">
    <property type="nucleotide sequence ID" value="NZ_PZZP01000001.1"/>
</dbReference>
<dbReference type="GO" id="GO:0005975">
    <property type="term" value="P:carbohydrate metabolic process"/>
    <property type="evidence" value="ECO:0007669"/>
    <property type="project" value="InterPro"/>
</dbReference>
<name>A0A2T4Z7I0_9BACL</name>
<dbReference type="PANTHER" id="PTHR42732:SF3">
    <property type="entry name" value="HYDROLASE"/>
    <property type="match status" value="1"/>
</dbReference>
<dbReference type="Gene3D" id="2.60.120.260">
    <property type="entry name" value="Galactose-binding domain-like"/>
    <property type="match status" value="1"/>
</dbReference>
<dbReference type="InterPro" id="IPR006103">
    <property type="entry name" value="Glyco_hydro_2_cat"/>
</dbReference>
<dbReference type="Pfam" id="PF02837">
    <property type="entry name" value="Glyco_hydro_2_N"/>
    <property type="match status" value="1"/>
</dbReference>
<gene>
    <name evidence="7" type="ORF">C8J48_0407</name>
</gene>
<dbReference type="InterPro" id="IPR013783">
    <property type="entry name" value="Ig-like_fold"/>
</dbReference>